<comment type="catalytic activity">
    <reaction evidence="1">
        <text>L-glutamyl-[protein] + S-adenosyl-L-methionine = [protein]-L-glutamate 5-O-methyl ester + S-adenosyl-L-homocysteine</text>
        <dbReference type="Rhea" id="RHEA:24452"/>
        <dbReference type="Rhea" id="RHEA-COMP:10208"/>
        <dbReference type="Rhea" id="RHEA-COMP:10311"/>
        <dbReference type="ChEBI" id="CHEBI:29973"/>
        <dbReference type="ChEBI" id="CHEBI:57856"/>
        <dbReference type="ChEBI" id="CHEBI:59789"/>
        <dbReference type="ChEBI" id="CHEBI:82795"/>
        <dbReference type="EC" id="2.1.1.80"/>
    </reaction>
</comment>
<dbReference type="Proteomes" id="UP000603865">
    <property type="component" value="Unassembled WGS sequence"/>
</dbReference>
<dbReference type="InterPro" id="IPR022641">
    <property type="entry name" value="CheR_N"/>
</dbReference>
<dbReference type="EC" id="2.1.1.80" evidence="2"/>
<dbReference type="GO" id="GO:0008984">
    <property type="term" value="F:protein-glutamate methylesterase activity"/>
    <property type="evidence" value="ECO:0007669"/>
    <property type="project" value="InterPro"/>
</dbReference>
<dbReference type="AlphaFoldDB" id="A0A918CBT1"/>
<dbReference type="Gene3D" id="3.30.450.20">
    <property type="entry name" value="PAS domain"/>
    <property type="match status" value="1"/>
</dbReference>
<evidence type="ECO:0000256" key="6">
    <source>
        <dbReference type="PROSITE-ProRule" id="PRU00050"/>
    </source>
</evidence>
<evidence type="ECO:0000259" key="10">
    <source>
        <dbReference type="PROSITE" id="PS50123"/>
    </source>
</evidence>
<reference evidence="11" key="2">
    <citation type="submission" date="2020-09" db="EMBL/GenBank/DDBJ databases">
        <authorList>
            <person name="Sun Q."/>
            <person name="Ohkuma M."/>
        </authorList>
    </citation>
    <scope>NUCLEOTIDE SEQUENCE</scope>
    <source>
        <strain evidence="11">JCM 31311</strain>
    </source>
</reference>
<keyword evidence="5" id="KW-0949">S-adenosyl-L-methionine</keyword>
<dbReference type="PRINTS" id="PR00996">
    <property type="entry name" value="CHERMTFRASE"/>
</dbReference>
<evidence type="ECO:0000256" key="7">
    <source>
        <dbReference type="SAM" id="Coils"/>
    </source>
</evidence>
<dbReference type="CDD" id="cd16434">
    <property type="entry name" value="CheB-CheR_fusion"/>
    <property type="match status" value="1"/>
</dbReference>
<evidence type="ECO:0000313" key="11">
    <source>
        <dbReference type="EMBL" id="GGR13259.1"/>
    </source>
</evidence>
<feature type="active site" evidence="6">
    <location>
        <position position="32"/>
    </location>
</feature>
<evidence type="ECO:0000256" key="5">
    <source>
        <dbReference type="ARBA" id="ARBA00022691"/>
    </source>
</evidence>
<name>A0A918CBT1_9DEIO</name>
<dbReference type="GO" id="GO:0000156">
    <property type="term" value="F:phosphorelay response regulator activity"/>
    <property type="evidence" value="ECO:0007669"/>
    <property type="project" value="InterPro"/>
</dbReference>
<feature type="active site" evidence="6">
    <location>
        <position position="149"/>
    </location>
</feature>
<reference evidence="11" key="1">
    <citation type="journal article" date="2014" name="Int. J. Syst. Evol. Microbiol.">
        <title>Complete genome sequence of Corynebacterium casei LMG S-19264T (=DSM 44701T), isolated from a smear-ripened cheese.</title>
        <authorList>
            <consortium name="US DOE Joint Genome Institute (JGI-PGF)"/>
            <person name="Walter F."/>
            <person name="Albersmeier A."/>
            <person name="Kalinowski J."/>
            <person name="Ruckert C."/>
        </authorList>
    </citation>
    <scope>NUCLEOTIDE SEQUENCE</scope>
    <source>
        <strain evidence="11">JCM 31311</strain>
    </source>
</reference>
<keyword evidence="7" id="KW-0175">Coiled coil</keyword>
<evidence type="ECO:0000256" key="2">
    <source>
        <dbReference type="ARBA" id="ARBA00012534"/>
    </source>
</evidence>
<dbReference type="InterPro" id="IPR050903">
    <property type="entry name" value="Bact_Chemotaxis_MeTrfase"/>
</dbReference>
<feature type="region of interest" description="Disordered" evidence="8">
    <location>
        <begin position="1"/>
        <end position="26"/>
    </location>
</feature>
<protein>
    <recommendedName>
        <fullName evidence="2">protein-glutamate O-methyltransferase</fullName>
        <ecNumber evidence="2">2.1.1.80</ecNumber>
    </recommendedName>
</protein>
<keyword evidence="3" id="KW-0489">Methyltransferase</keyword>
<feature type="region of interest" description="Disordered" evidence="8">
    <location>
        <begin position="504"/>
        <end position="524"/>
    </location>
</feature>
<organism evidence="11 12">
    <name type="scientific">Deinococcus ruber</name>
    <dbReference type="NCBI Taxonomy" id="1848197"/>
    <lineage>
        <taxon>Bacteria</taxon>
        <taxon>Thermotogati</taxon>
        <taxon>Deinococcota</taxon>
        <taxon>Deinococci</taxon>
        <taxon>Deinococcales</taxon>
        <taxon>Deinococcaceae</taxon>
        <taxon>Deinococcus</taxon>
    </lineage>
</organism>
<feature type="compositionally biased region" description="Basic and acidic residues" evidence="8">
    <location>
        <begin position="504"/>
        <end position="516"/>
    </location>
</feature>
<gene>
    <name evidence="11" type="ORF">GCM10008957_27770</name>
</gene>
<dbReference type="PROSITE" id="PS50122">
    <property type="entry name" value="CHEB"/>
    <property type="match status" value="1"/>
</dbReference>
<accession>A0A918CBT1</accession>
<dbReference type="SUPFAM" id="SSF47757">
    <property type="entry name" value="Chemotaxis receptor methyltransferase CheR, N-terminal domain"/>
    <property type="match status" value="1"/>
</dbReference>
<keyword evidence="6" id="KW-0145">Chemotaxis</keyword>
<dbReference type="PANTHER" id="PTHR24422">
    <property type="entry name" value="CHEMOTAXIS PROTEIN METHYLTRANSFERASE"/>
    <property type="match status" value="1"/>
</dbReference>
<dbReference type="Pfam" id="PF01739">
    <property type="entry name" value="CheR"/>
    <property type="match status" value="1"/>
</dbReference>
<dbReference type="InterPro" id="IPR029063">
    <property type="entry name" value="SAM-dependent_MTases_sf"/>
</dbReference>
<dbReference type="InterPro" id="IPR000673">
    <property type="entry name" value="Sig_transdc_resp-reg_Me-estase"/>
</dbReference>
<comment type="caution">
    <text evidence="11">The sequence shown here is derived from an EMBL/GenBank/DDBJ whole genome shotgun (WGS) entry which is preliminary data.</text>
</comment>
<feature type="domain" description="CheB-type methylesterase" evidence="9">
    <location>
        <begin position="22"/>
        <end position="207"/>
    </location>
</feature>
<dbReference type="PANTHER" id="PTHR24422:SF27">
    <property type="entry name" value="PROTEIN-GLUTAMATE O-METHYLTRANSFERASE"/>
    <property type="match status" value="1"/>
</dbReference>
<dbReference type="InterPro" id="IPR000780">
    <property type="entry name" value="CheR_MeTrfase"/>
</dbReference>
<feature type="domain" description="CheR-type methyltransferase" evidence="10">
    <location>
        <begin position="214"/>
        <end position="476"/>
    </location>
</feature>
<dbReference type="InterPro" id="IPR022642">
    <property type="entry name" value="CheR_C"/>
</dbReference>
<dbReference type="Gene3D" id="3.40.50.150">
    <property type="entry name" value="Vaccinia Virus protein VP39"/>
    <property type="match status" value="1"/>
</dbReference>
<dbReference type="EMBL" id="BMQL01000015">
    <property type="protein sequence ID" value="GGR13259.1"/>
    <property type="molecule type" value="Genomic_DNA"/>
</dbReference>
<dbReference type="GO" id="GO:0008983">
    <property type="term" value="F:protein-glutamate O-methyltransferase activity"/>
    <property type="evidence" value="ECO:0007669"/>
    <property type="project" value="UniProtKB-EC"/>
</dbReference>
<feature type="compositionally biased region" description="Low complexity" evidence="8">
    <location>
        <begin position="1"/>
        <end position="22"/>
    </location>
</feature>
<dbReference type="GO" id="GO:0006935">
    <property type="term" value="P:chemotaxis"/>
    <property type="evidence" value="ECO:0007669"/>
    <property type="project" value="UniProtKB-UniRule"/>
</dbReference>
<dbReference type="SUPFAM" id="SSF52738">
    <property type="entry name" value="Methylesterase CheB, C-terminal domain"/>
    <property type="match status" value="1"/>
</dbReference>
<evidence type="ECO:0000259" key="9">
    <source>
        <dbReference type="PROSITE" id="PS50122"/>
    </source>
</evidence>
<dbReference type="Gene3D" id="1.10.155.10">
    <property type="entry name" value="Chemotaxis receptor methyltransferase CheR, N-terminal domain"/>
    <property type="match status" value="1"/>
</dbReference>
<evidence type="ECO:0000256" key="1">
    <source>
        <dbReference type="ARBA" id="ARBA00001541"/>
    </source>
</evidence>
<dbReference type="Gene3D" id="3.40.50.180">
    <property type="entry name" value="Methylesterase CheB, C-terminal domain"/>
    <property type="match status" value="1"/>
</dbReference>
<evidence type="ECO:0000256" key="8">
    <source>
        <dbReference type="SAM" id="MobiDB-lite"/>
    </source>
</evidence>
<keyword evidence="12" id="KW-1185">Reference proteome</keyword>
<keyword evidence="6" id="KW-0378">Hydrolase</keyword>
<dbReference type="InterPro" id="IPR035909">
    <property type="entry name" value="CheB_C"/>
</dbReference>
<evidence type="ECO:0000256" key="4">
    <source>
        <dbReference type="ARBA" id="ARBA00022679"/>
    </source>
</evidence>
<sequence>MSGDSPPTTSVSSPPSTEETPPLHGVVGIGGSAGALDGYERFFLALPPVTGMAFVVVPHLEPDHRGLMPDILARCTPMSVLQIEEGMRLLADHVYVIPPGQRLTLTQGILHLHGPEHATGMVIDTFFESLAGDQREHAVAVVLSGMGRDGTQGLHAIKANGGRVLVQDPQTAEYSSMPSSAAASQLADEVLSVEDLALRLLSAVHLARLLDAQQLTRADEAAPSPLQRILRLVRAQTGHDFTRYKPTTLVRRLERRMQTQRLLDVERYIQLLESSSSEVEALFQDFTINVTSFFRDTEAFAALKSQLRSAMAKPRQEGDTFRVWVAACSTGEEAYSVAILLHELAEEVGGPPPLKIQIFATDIDQAAIHQARQGRYSKDIAYVVSLERLNRFFLLKDGQYQIRADIRDRVVFATHNTFGDPPFTRLDLLCCRNMLIYVGPELQQQIISIFRYALRPHGLLFLGASETVGAGREHFEALSHRWKLYQRGEGAAELPRVSTQARWGDTDATPHRREGKPALQTVSSASELRQQVQEALLAEYPASAVLINAQGTILFVHGQTARYLELPPGMTGTRVFEMAKGEVRSELPGAVRQADSERQRIVRRGLQVEVEGSVRTLDLIVKPLPESDRFLVIFQDRGDSAEPLDSSERATHIRMLERELQHGREALQATVEDMAISMEEMRSTNDELQTTNEELQSTNEELMTSKEELQSLNEELSTINAEHQRVIQHLTQSNDDARNLLENAGTGTVFLGSDLKIRRFTRPISSIIQLMPSDEGRPLTDFNINLRYQHLMNDVRRVLETLEPLEAQVQTGSGEWYLMRVSPYRTSENYIEGVVMAFTNIDLIKSLE</sequence>
<dbReference type="Pfam" id="PF03705">
    <property type="entry name" value="CheR_N"/>
    <property type="match status" value="1"/>
</dbReference>
<proteinExistence type="predicted"/>
<dbReference type="SUPFAM" id="SSF55785">
    <property type="entry name" value="PYP-like sensor domain (PAS domain)"/>
    <property type="match status" value="1"/>
</dbReference>
<dbReference type="GO" id="GO:0032259">
    <property type="term" value="P:methylation"/>
    <property type="evidence" value="ECO:0007669"/>
    <property type="project" value="UniProtKB-KW"/>
</dbReference>
<dbReference type="Pfam" id="PF13596">
    <property type="entry name" value="PAS_10"/>
    <property type="match status" value="1"/>
</dbReference>
<dbReference type="PROSITE" id="PS50123">
    <property type="entry name" value="CHER"/>
    <property type="match status" value="1"/>
</dbReference>
<evidence type="ECO:0000256" key="3">
    <source>
        <dbReference type="ARBA" id="ARBA00022603"/>
    </source>
</evidence>
<feature type="active site" evidence="6">
    <location>
        <position position="59"/>
    </location>
</feature>
<dbReference type="CDD" id="cd02440">
    <property type="entry name" value="AdoMet_MTases"/>
    <property type="match status" value="1"/>
</dbReference>
<feature type="coiled-coil region" evidence="7">
    <location>
        <begin position="674"/>
        <end position="729"/>
    </location>
</feature>
<dbReference type="SUPFAM" id="SSF53335">
    <property type="entry name" value="S-adenosyl-L-methionine-dependent methyltransferases"/>
    <property type="match status" value="1"/>
</dbReference>
<dbReference type="InterPro" id="IPR036804">
    <property type="entry name" value="CheR_N_sf"/>
</dbReference>
<evidence type="ECO:0000313" key="12">
    <source>
        <dbReference type="Proteomes" id="UP000603865"/>
    </source>
</evidence>
<dbReference type="GO" id="GO:0005737">
    <property type="term" value="C:cytoplasm"/>
    <property type="evidence" value="ECO:0007669"/>
    <property type="project" value="InterPro"/>
</dbReference>
<dbReference type="SMART" id="SM00138">
    <property type="entry name" value="MeTrc"/>
    <property type="match status" value="1"/>
</dbReference>
<keyword evidence="4" id="KW-0808">Transferase</keyword>
<dbReference type="InterPro" id="IPR035965">
    <property type="entry name" value="PAS-like_dom_sf"/>
</dbReference>
<dbReference type="Pfam" id="PF01339">
    <property type="entry name" value="CheB_methylest"/>
    <property type="match status" value="1"/>
</dbReference>